<name>A0ABD2MI58_9CUCU</name>
<keyword evidence="2" id="KW-1185">Reference proteome</keyword>
<dbReference type="AlphaFoldDB" id="A0ABD2MI58"/>
<dbReference type="Proteomes" id="UP001516400">
    <property type="component" value="Unassembled WGS sequence"/>
</dbReference>
<sequence length="127" mass="14816">MKEKGSEATTPWWNDDLEKAVMKKKEAYSKWLCTKTVQDRNIYKNARRRVQEDIKTSNNLFWEKTTEQINTCACNTTANKAEFIVVGDEDGVDLDVEKYKLRNVESFKYLGVTFSKNGKVIYIFPTK</sequence>
<organism evidence="1 2">
    <name type="scientific">Cryptolaemus montrouzieri</name>
    <dbReference type="NCBI Taxonomy" id="559131"/>
    <lineage>
        <taxon>Eukaryota</taxon>
        <taxon>Metazoa</taxon>
        <taxon>Ecdysozoa</taxon>
        <taxon>Arthropoda</taxon>
        <taxon>Hexapoda</taxon>
        <taxon>Insecta</taxon>
        <taxon>Pterygota</taxon>
        <taxon>Neoptera</taxon>
        <taxon>Endopterygota</taxon>
        <taxon>Coleoptera</taxon>
        <taxon>Polyphaga</taxon>
        <taxon>Cucujiformia</taxon>
        <taxon>Coccinelloidea</taxon>
        <taxon>Coccinellidae</taxon>
        <taxon>Scymninae</taxon>
        <taxon>Scymnini</taxon>
        <taxon>Cryptolaemus</taxon>
    </lineage>
</organism>
<evidence type="ECO:0000313" key="2">
    <source>
        <dbReference type="Proteomes" id="UP001516400"/>
    </source>
</evidence>
<evidence type="ECO:0000313" key="1">
    <source>
        <dbReference type="EMBL" id="KAL3266010.1"/>
    </source>
</evidence>
<gene>
    <name evidence="1" type="ORF">HHI36_010199</name>
</gene>
<proteinExistence type="predicted"/>
<comment type="caution">
    <text evidence="1">The sequence shown here is derived from an EMBL/GenBank/DDBJ whole genome shotgun (WGS) entry which is preliminary data.</text>
</comment>
<protein>
    <submittedName>
        <fullName evidence="1">Uncharacterized protein</fullName>
    </submittedName>
</protein>
<reference evidence="1 2" key="1">
    <citation type="journal article" date="2021" name="BMC Biol.">
        <title>Horizontally acquired antibacterial genes associated with adaptive radiation of ladybird beetles.</title>
        <authorList>
            <person name="Li H.S."/>
            <person name="Tang X.F."/>
            <person name="Huang Y.H."/>
            <person name="Xu Z.Y."/>
            <person name="Chen M.L."/>
            <person name="Du X.Y."/>
            <person name="Qiu B.Y."/>
            <person name="Chen P.T."/>
            <person name="Zhang W."/>
            <person name="Slipinski A."/>
            <person name="Escalona H.E."/>
            <person name="Waterhouse R.M."/>
            <person name="Zwick A."/>
            <person name="Pang H."/>
        </authorList>
    </citation>
    <scope>NUCLEOTIDE SEQUENCE [LARGE SCALE GENOMIC DNA]</scope>
    <source>
        <strain evidence="1">SYSU2018</strain>
    </source>
</reference>
<dbReference type="EMBL" id="JABFTP020000001">
    <property type="protein sequence ID" value="KAL3266010.1"/>
    <property type="molecule type" value="Genomic_DNA"/>
</dbReference>
<accession>A0ABD2MI58</accession>